<name>A0A239Y6F5_9STAP</name>
<dbReference type="InterPro" id="IPR008523">
    <property type="entry name" value="DUF805"/>
</dbReference>
<dbReference type="PANTHER" id="PTHR34980:SF2">
    <property type="entry name" value="INNER MEMBRANE PROTEIN YHAH-RELATED"/>
    <property type="match status" value="1"/>
</dbReference>
<dbReference type="AlphaFoldDB" id="A0A239Y6F5"/>
<sequence>MDNTQNQVIKSYKEFWTRFLDINGRSNRADFWHPFWINFIISSLLGLVSAGFLSGIFGLAIIIPSFTVMARRLHDTNRTLLLAVVAHISGFITVCASVIFIIAVLAVASSGSGGMIGATIMAGAFGTVIAGFVTLYILYVLIKSGDKMPNKYGSGGSCEMVPEVNNQ</sequence>
<keyword evidence="3" id="KW-1185">Reference proteome</keyword>
<dbReference type="GO" id="GO:0005886">
    <property type="term" value="C:plasma membrane"/>
    <property type="evidence" value="ECO:0007669"/>
    <property type="project" value="TreeGrafter"/>
</dbReference>
<reference evidence="2 3" key="1">
    <citation type="submission" date="2017-06" db="EMBL/GenBank/DDBJ databases">
        <authorList>
            <consortium name="Pathogen Informatics"/>
        </authorList>
    </citation>
    <scope>NUCLEOTIDE SEQUENCE [LARGE SCALE GENOMIC DNA]</scope>
    <source>
        <strain evidence="2 3">NCTC13839</strain>
    </source>
</reference>
<feature type="transmembrane region" description="Helical" evidence="1">
    <location>
        <begin position="120"/>
        <end position="142"/>
    </location>
</feature>
<keyword evidence="1" id="KW-0472">Membrane</keyword>
<dbReference type="RefSeq" id="WP_095085265.1">
    <property type="nucleotide sequence ID" value="NZ_BMDM01000013.1"/>
</dbReference>
<organism evidence="2 3">
    <name type="scientific">Mammaliicoccus stepanovicii</name>
    <dbReference type="NCBI Taxonomy" id="643214"/>
    <lineage>
        <taxon>Bacteria</taxon>
        <taxon>Bacillati</taxon>
        <taxon>Bacillota</taxon>
        <taxon>Bacilli</taxon>
        <taxon>Bacillales</taxon>
        <taxon>Staphylococcaceae</taxon>
        <taxon>Mammaliicoccus</taxon>
    </lineage>
</organism>
<dbReference type="Pfam" id="PF05656">
    <property type="entry name" value="DUF805"/>
    <property type="match status" value="1"/>
</dbReference>
<proteinExistence type="predicted"/>
<evidence type="ECO:0000313" key="3">
    <source>
        <dbReference type="Proteomes" id="UP000242084"/>
    </source>
</evidence>
<dbReference type="PANTHER" id="PTHR34980">
    <property type="entry name" value="INNER MEMBRANE PROTEIN-RELATED-RELATED"/>
    <property type="match status" value="1"/>
</dbReference>
<dbReference type="Proteomes" id="UP000242084">
    <property type="component" value="Chromosome 1"/>
</dbReference>
<dbReference type="OrthoDB" id="2414165at2"/>
<dbReference type="KEGG" id="sste:SAMEA4384403_0083"/>
<evidence type="ECO:0000313" key="2">
    <source>
        <dbReference type="EMBL" id="SNV54447.1"/>
    </source>
</evidence>
<feature type="transmembrane region" description="Helical" evidence="1">
    <location>
        <begin position="35"/>
        <end position="68"/>
    </location>
</feature>
<accession>A0A239Y6F5</accession>
<dbReference type="EMBL" id="LT906462">
    <property type="protein sequence ID" value="SNV54447.1"/>
    <property type="molecule type" value="Genomic_DNA"/>
</dbReference>
<feature type="transmembrane region" description="Helical" evidence="1">
    <location>
        <begin position="80"/>
        <end position="108"/>
    </location>
</feature>
<keyword evidence="1" id="KW-1133">Transmembrane helix</keyword>
<keyword evidence="1" id="KW-0812">Transmembrane</keyword>
<evidence type="ECO:0000256" key="1">
    <source>
        <dbReference type="SAM" id="Phobius"/>
    </source>
</evidence>
<gene>
    <name evidence="2" type="primary">yhaH</name>
    <name evidence="2" type="ORF">SAMEA4384403_00083</name>
</gene>
<protein>
    <submittedName>
        <fullName evidence="2">Integral membrane protein</fullName>
    </submittedName>
</protein>